<sequence length="738" mass="80438">RLGTGQLSNSSEPRRLQLEPRPPSDVSVSCLACGSRHTMVLLTNGQVYAFGNNFYAQLGYDFRKETYKENQASPGLLRYMQHYHVTQVACGDKHTLFLLQDGTVSAVGHNSHGQIGDGGRQESVVPKPVDLEAPAVSIACGQDHNLAITDSGDVYVWGYCKGCGHRKNDVLSPELKLQGRQVVQVAGGATHSLALTGDGTIYAWGFGSDGQLGLGERKLTSSVPRRMRHESLRHRVAFISCRETLSAAVTADGRLYMWGKNSHVIAVSHAPSKAFFHPVAVDQDEQLGDIHSVHCGSWHAVAVTGRPGEDMNKIYLKYSFIFNRGTGDFNFPHEDEESNPLPGAESTIEKSVPPVGHQDHGSPSPTRSTSEPKSGHTGLPKLALPGLTSRGQTRLTLGEFYAMTDSSPSQNGSHSSMSQDEEKFIGSNEEEQQEIMAPPVVMVESPQDDNELKTQETQYHTDTHPSEDQENIQSPSKPKLKTKHHSAPASAKSSSGSSEVSESSLKKRMAENLSANNSFRSREPWSVNHQPRQMQLLNKHGARSPIKPKALAPPSPVGLSPRSPNLLPRARSTEQPSTTTTPIDRSHTMFISRTPAEQFLLPRREPTFMACQSLALVDLNDLRQGSVFDQDDNGYQGHDQGQGHFQHPGLLHGSRGGSSVASRLEMASTPIDCDAELNHVLRQRTPLMAMYPHFLSASETPNAMSITQQRAHDLVGSGSMMGQPENQAMFASPSPNLG</sequence>
<feature type="region of interest" description="Disordered" evidence="2">
    <location>
        <begin position="718"/>
        <end position="738"/>
    </location>
</feature>
<dbReference type="Gene3D" id="2.130.10.30">
    <property type="entry name" value="Regulator of chromosome condensation 1/beta-lactamase-inhibitor protein II"/>
    <property type="match status" value="2"/>
</dbReference>
<dbReference type="InterPro" id="IPR000408">
    <property type="entry name" value="Reg_chr_condens"/>
</dbReference>
<feature type="region of interest" description="Disordered" evidence="2">
    <location>
        <begin position="331"/>
        <end position="390"/>
    </location>
</feature>
<feature type="repeat" description="RCC1" evidence="1">
    <location>
        <begin position="253"/>
        <end position="306"/>
    </location>
</feature>
<evidence type="ECO:0000256" key="2">
    <source>
        <dbReference type="SAM" id="MobiDB-lite"/>
    </source>
</evidence>
<reference evidence="3 4" key="1">
    <citation type="submission" date="2019-01" db="EMBL/GenBank/DDBJ databases">
        <title>A draft genome assembly of the solar-powered sea slug Elysia chlorotica.</title>
        <authorList>
            <person name="Cai H."/>
            <person name="Li Q."/>
            <person name="Fang X."/>
            <person name="Li J."/>
            <person name="Curtis N.E."/>
            <person name="Altenburger A."/>
            <person name="Shibata T."/>
            <person name="Feng M."/>
            <person name="Maeda T."/>
            <person name="Schwartz J.A."/>
            <person name="Shigenobu S."/>
            <person name="Lundholm N."/>
            <person name="Nishiyama T."/>
            <person name="Yang H."/>
            <person name="Hasebe M."/>
            <person name="Li S."/>
            <person name="Pierce S.K."/>
            <person name="Wang J."/>
        </authorList>
    </citation>
    <scope>NUCLEOTIDE SEQUENCE [LARGE SCALE GENOMIC DNA]</scope>
    <source>
        <strain evidence="3">EC2010</strain>
        <tissue evidence="3">Whole organism of an adult</tissue>
    </source>
</reference>
<feature type="compositionally biased region" description="Polar residues" evidence="2">
    <location>
        <begin position="1"/>
        <end position="11"/>
    </location>
</feature>
<organism evidence="3 4">
    <name type="scientific">Elysia chlorotica</name>
    <name type="common">Eastern emerald elysia</name>
    <name type="synonym">Sea slug</name>
    <dbReference type="NCBI Taxonomy" id="188477"/>
    <lineage>
        <taxon>Eukaryota</taxon>
        <taxon>Metazoa</taxon>
        <taxon>Spiralia</taxon>
        <taxon>Lophotrochozoa</taxon>
        <taxon>Mollusca</taxon>
        <taxon>Gastropoda</taxon>
        <taxon>Heterobranchia</taxon>
        <taxon>Euthyneura</taxon>
        <taxon>Panpulmonata</taxon>
        <taxon>Sacoglossa</taxon>
        <taxon>Placobranchoidea</taxon>
        <taxon>Plakobranchidae</taxon>
        <taxon>Elysia</taxon>
    </lineage>
</organism>
<feature type="region of interest" description="Disordered" evidence="2">
    <location>
        <begin position="1"/>
        <end position="24"/>
    </location>
</feature>
<dbReference type="OrthoDB" id="5981550at2759"/>
<evidence type="ECO:0000313" key="3">
    <source>
        <dbReference type="EMBL" id="RUS80177.1"/>
    </source>
</evidence>
<protein>
    <submittedName>
        <fullName evidence="3">Uncharacterized protein</fullName>
    </submittedName>
</protein>
<evidence type="ECO:0000256" key="1">
    <source>
        <dbReference type="PROSITE-ProRule" id="PRU00235"/>
    </source>
</evidence>
<evidence type="ECO:0000313" key="4">
    <source>
        <dbReference type="Proteomes" id="UP000271974"/>
    </source>
</evidence>
<feature type="compositionally biased region" description="Polar residues" evidence="2">
    <location>
        <begin position="573"/>
        <end position="583"/>
    </location>
</feature>
<feature type="region of interest" description="Disordered" evidence="2">
    <location>
        <begin position="543"/>
        <end position="585"/>
    </location>
</feature>
<feature type="repeat" description="RCC1" evidence="1">
    <location>
        <begin position="102"/>
        <end position="151"/>
    </location>
</feature>
<dbReference type="PANTHER" id="PTHR45982:SF1">
    <property type="entry name" value="REGULATOR OF CHROMOSOME CONDENSATION"/>
    <property type="match status" value="1"/>
</dbReference>
<gene>
    <name evidence="3" type="ORF">EGW08_012066</name>
</gene>
<feature type="repeat" description="RCC1" evidence="1">
    <location>
        <begin position="152"/>
        <end position="198"/>
    </location>
</feature>
<keyword evidence="4" id="KW-1185">Reference proteome</keyword>
<feature type="compositionally biased region" description="Basic and acidic residues" evidence="2">
    <location>
        <begin position="450"/>
        <end position="467"/>
    </location>
</feature>
<dbReference type="PROSITE" id="PS00626">
    <property type="entry name" value="RCC1_2"/>
    <property type="match status" value="2"/>
</dbReference>
<feature type="region of interest" description="Disordered" evidence="2">
    <location>
        <begin position="636"/>
        <end position="658"/>
    </location>
</feature>
<dbReference type="PANTHER" id="PTHR45982">
    <property type="entry name" value="REGULATOR OF CHROMOSOME CONDENSATION"/>
    <property type="match status" value="1"/>
</dbReference>
<feature type="compositionally biased region" description="Polar residues" evidence="2">
    <location>
        <begin position="404"/>
        <end position="418"/>
    </location>
</feature>
<dbReference type="STRING" id="188477.A0A433TF29"/>
<feature type="repeat" description="RCC1" evidence="1">
    <location>
        <begin position="1"/>
        <end position="44"/>
    </location>
</feature>
<dbReference type="GO" id="GO:0005085">
    <property type="term" value="F:guanyl-nucleotide exchange factor activity"/>
    <property type="evidence" value="ECO:0007669"/>
    <property type="project" value="TreeGrafter"/>
</dbReference>
<dbReference type="PRINTS" id="PR00633">
    <property type="entry name" value="RCCNDNSATION"/>
</dbReference>
<dbReference type="InterPro" id="IPR051553">
    <property type="entry name" value="Ran_GTPase-activating"/>
</dbReference>
<feature type="region of interest" description="Disordered" evidence="2">
    <location>
        <begin position="403"/>
        <end position="431"/>
    </location>
</feature>
<feature type="compositionally biased region" description="Low complexity" evidence="2">
    <location>
        <begin position="487"/>
        <end position="503"/>
    </location>
</feature>
<feature type="compositionally biased region" description="Low complexity" evidence="2">
    <location>
        <begin position="636"/>
        <end position="649"/>
    </location>
</feature>
<feature type="repeat" description="RCC1" evidence="1">
    <location>
        <begin position="199"/>
        <end position="252"/>
    </location>
</feature>
<dbReference type="SUPFAM" id="SSF50985">
    <property type="entry name" value="RCC1/BLIP-II"/>
    <property type="match status" value="1"/>
</dbReference>
<feature type="region of interest" description="Disordered" evidence="2">
    <location>
        <begin position="446"/>
        <end position="529"/>
    </location>
</feature>
<feature type="non-terminal residue" evidence="3">
    <location>
        <position position="738"/>
    </location>
</feature>
<dbReference type="PROSITE" id="PS50012">
    <property type="entry name" value="RCC1_3"/>
    <property type="match status" value="6"/>
</dbReference>
<dbReference type="Pfam" id="PF13540">
    <property type="entry name" value="RCC1_2"/>
    <property type="match status" value="2"/>
</dbReference>
<feature type="non-terminal residue" evidence="3">
    <location>
        <position position="1"/>
    </location>
</feature>
<comment type="caution">
    <text evidence="3">The sequence shown here is derived from an EMBL/GenBank/DDBJ whole genome shotgun (WGS) entry which is preliminary data.</text>
</comment>
<dbReference type="GO" id="GO:0005737">
    <property type="term" value="C:cytoplasm"/>
    <property type="evidence" value="ECO:0007669"/>
    <property type="project" value="TreeGrafter"/>
</dbReference>
<dbReference type="InterPro" id="IPR009091">
    <property type="entry name" value="RCC1/BLIP-II"/>
</dbReference>
<dbReference type="AlphaFoldDB" id="A0A433TF29"/>
<feature type="repeat" description="RCC1" evidence="1">
    <location>
        <begin position="45"/>
        <end position="101"/>
    </location>
</feature>
<accession>A0A433TF29</accession>
<name>A0A433TF29_ELYCH</name>
<proteinExistence type="predicted"/>
<dbReference type="Pfam" id="PF00415">
    <property type="entry name" value="RCC1"/>
    <property type="match status" value="1"/>
</dbReference>
<feature type="compositionally biased region" description="Polar residues" evidence="2">
    <location>
        <begin position="361"/>
        <end position="372"/>
    </location>
</feature>
<dbReference type="Proteomes" id="UP000271974">
    <property type="component" value="Unassembled WGS sequence"/>
</dbReference>
<dbReference type="EMBL" id="RQTK01000407">
    <property type="protein sequence ID" value="RUS80177.1"/>
    <property type="molecule type" value="Genomic_DNA"/>
</dbReference>